<gene>
    <name evidence="3" type="ORF">KI659_11385</name>
</gene>
<dbReference type="EMBL" id="JAHCMY010000005">
    <property type="protein sequence ID" value="MBS9524613.1"/>
    <property type="molecule type" value="Genomic_DNA"/>
</dbReference>
<dbReference type="InterPro" id="IPR001466">
    <property type="entry name" value="Beta-lactam-related"/>
</dbReference>
<keyword evidence="4" id="KW-1185">Reference proteome</keyword>
<dbReference type="Proteomes" id="UP001319104">
    <property type="component" value="Unassembled WGS sequence"/>
</dbReference>
<evidence type="ECO:0000313" key="4">
    <source>
        <dbReference type="Proteomes" id="UP001319104"/>
    </source>
</evidence>
<dbReference type="InterPro" id="IPR012338">
    <property type="entry name" value="Beta-lactam/transpept-like"/>
</dbReference>
<dbReference type="RefSeq" id="WP_213945461.1">
    <property type="nucleotide sequence ID" value="NZ_JAHCMY010000005.1"/>
</dbReference>
<reference evidence="3 4" key="1">
    <citation type="submission" date="2021-05" db="EMBL/GenBank/DDBJ databases">
        <authorList>
            <person name="Zhang Z.D."/>
            <person name="Osman G."/>
        </authorList>
    </citation>
    <scope>NUCLEOTIDE SEQUENCE [LARGE SCALE GENOMIC DNA]</scope>
    <source>
        <strain evidence="3 4">KCTC 32217</strain>
    </source>
</reference>
<sequence>MKTINTFLLAFFLFNGLSGVLIAQQYFPEKNRWETKTPEQAGMSKELLQKAIQFAEDHASKADKNLKMAHYQSAFGREPFGFPIGPMKERGEASGLIIKNGYLIAEWGQPERVDLTFSVAKSMVSATVGLAFDQGLIESEHDLVHPYMAPIIPYSPIHLQRNKADHLEEEDVIELFQTEHNQKITWDHLLRQTSDWEGTLWGKPDWADRPSKDSENWLDRERDEPGSVYKYNDTRVNVLALASMNIWRKALPVVLKDHLMDKIGASPTWRWTGYENSFVILDGHIVQAVSGGSHWGGGMFINAFDQARFGLLTLNKGAWNGEQVLSKEWIEKSLTPTPAQPTYGYMNYFLNTDKQLLPDAPETAFYHLGAGVNMIYVDRENDLVVVARWLENSQMNEFIKRVLESLN</sequence>
<dbReference type="Pfam" id="PF00144">
    <property type="entry name" value="Beta-lactamase"/>
    <property type="match status" value="1"/>
</dbReference>
<protein>
    <submittedName>
        <fullName evidence="3">Serine hydrolase</fullName>
    </submittedName>
</protein>
<evidence type="ECO:0000313" key="3">
    <source>
        <dbReference type="EMBL" id="MBS9524613.1"/>
    </source>
</evidence>
<dbReference type="PANTHER" id="PTHR43283:SF11">
    <property type="entry name" value="BETA-LACTAMASE-RELATED DOMAIN-CONTAINING PROTEIN"/>
    <property type="match status" value="1"/>
</dbReference>
<feature type="domain" description="Beta-lactamase-related" evidence="2">
    <location>
        <begin position="117"/>
        <end position="386"/>
    </location>
</feature>
<comment type="caution">
    <text evidence="3">The sequence shown here is derived from an EMBL/GenBank/DDBJ whole genome shotgun (WGS) entry which is preliminary data.</text>
</comment>
<evidence type="ECO:0000259" key="2">
    <source>
        <dbReference type="Pfam" id="PF00144"/>
    </source>
</evidence>
<proteinExistence type="predicted"/>
<keyword evidence="1 3" id="KW-0378">Hydrolase</keyword>
<evidence type="ECO:0000256" key="1">
    <source>
        <dbReference type="ARBA" id="ARBA00022801"/>
    </source>
</evidence>
<dbReference type="AlphaFoldDB" id="A0AAP2CH69"/>
<dbReference type="InterPro" id="IPR050789">
    <property type="entry name" value="Diverse_Enzym_Activities"/>
</dbReference>
<dbReference type="SUPFAM" id="SSF56601">
    <property type="entry name" value="beta-lactamase/transpeptidase-like"/>
    <property type="match status" value="1"/>
</dbReference>
<dbReference type="Gene3D" id="3.40.710.10">
    <property type="entry name" value="DD-peptidase/beta-lactamase superfamily"/>
    <property type="match status" value="1"/>
</dbReference>
<dbReference type="PANTHER" id="PTHR43283">
    <property type="entry name" value="BETA-LACTAMASE-RELATED"/>
    <property type="match status" value="1"/>
</dbReference>
<dbReference type="GO" id="GO:0016787">
    <property type="term" value="F:hydrolase activity"/>
    <property type="evidence" value="ECO:0007669"/>
    <property type="project" value="UniProtKB-KW"/>
</dbReference>
<accession>A0AAP2CH69</accession>
<name>A0AAP2CH69_9BACT</name>
<organism evidence="3 4">
    <name type="scientific">Litoribacter ruber</name>
    <dbReference type="NCBI Taxonomy" id="702568"/>
    <lineage>
        <taxon>Bacteria</taxon>
        <taxon>Pseudomonadati</taxon>
        <taxon>Bacteroidota</taxon>
        <taxon>Cytophagia</taxon>
        <taxon>Cytophagales</taxon>
        <taxon>Cyclobacteriaceae</taxon>
        <taxon>Litoribacter</taxon>
    </lineage>
</organism>